<proteinExistence type="predicted"/>
<dbReference type="AlphaFoldDB" id="A0A1F6EMI6"/>
<dbReference type="Proteomes" id="UP000178587">
    <property type="component" value="Unassembled WGS sequence"/>
</dbReference>
<dbReference type="EMBL" id="MFLU01000012">
    <property type="protein sequence ID" value="OGG74866.1"/>
    <property type="molecule type" value="Genomic_DNA"/>
</dbReference>
<protein>
    <submittedName>
        <fullName evidence="1">Uncharacterized protein</fullName>
    </submittedName>
</protein>
<comment type="caution">
    <text evidence="1">The sequence shown here is derived from an EMBL/GenBank/DDBJ whole genome shotgun (WGS) entry which is preliminary data.</text>
</comment>
<dbReference type="STRING" id="1798507.A3A34_03535"/>
<organism evidence="1 2">
    <name type="scientific">Candidatus Kaiserbacteria bacterium RIFCSPLOWO2_01_FULL_50_24</name>
    <dbReference type="NCBI Taxonomy" id="1798507"/>
    <lineage>
        <taxon>Bacteria</taxon>
        <taxon>Candidatus Kaiseribacteriota</taxon>
    </lineage>
</organism>
<gene>
    <name evidence="1" type="ORF">A3A34_03535</name>
</gene>
<reference evidence="1 2" key="1">
    <citation type="journal article" date="2016" name="Nat. Commun.">
        <title>Thousands of microbial genomes shed light on interconnected biogeochemical processes in an aquifer system.</title>
        <authorList>
            <person name="Anantharaman K."/>
            <person name="Brown C.T."/>
            <person name="Hug L.A."/>
            <person name="Sharon I."/>
            <person name="Castelle C.J."/>
            <person name="Probst A.J."/>
            <person name="Thomas B.C."/>
            <person name="Singh A."/>
            <person name="Wilkins M.J."/>
            <person name="Karaoz U."/>
            <person name="Brodie E.L."/>
            <person name="Williams K.H."/>
            <person name="Hubbard S.S."/>
            <person name="Banfield J.F."/>
        </authorList>
    </citation>
    <scope>NUCLEOTIDE SEQUENCE [LARGE SCALE GENOMIC DNA]</scope>
</reference>
<sequence>MPIQKDDEQTFTPMQLIRGFMEYADERGIKSFPALGRTWHELLYGLKKDCGSCEPLPKVIGEFDWDGPYPKSRELLDLHSALRTLSPAIPPQYTRMALDPEAFRLIDLEHIGRFKRHQRFDEAVRIMYERAAKIDCFFVS</sequence>
<name>A0A1F6EMI6_9BACT</name>
<accession>A0A1F6EMI6</accession>
<evidence type="ECO:0000313" key="1">
    <source>
        <dbReference type="EMBL" id="OGG74866.1"/>
    </source>
</evidence>
<evidence type="ECO:0000313" key="2">
    <source>
        <dbReference type="Proteomes" id="UP000178587"/>
    </source>
</evidence>